<feature type="transmembrane region" description="Helical" evidence="1">
    <location>
        <begin position="44"/>
        <end position="68"/>
    </location>
</feature>
<organism evidence="2 3">
    <name type="scientific">Microbacterium phage Kozie</name>
    <dbReference type="NCBI Taxonomy" id="2885981"/>
    <lineage>
        <taxon>Viruses</taxon>
        <taxon>Duplodnaviria</taxon>
        <taxon>Heunggongvirae</taxon>
        <taxon>Uroviricota</taxon>
        <taxon>Caudoviricetes</taxon>
        <taxon>Kutznervirinae</taxon>
        <taxon>Kozievirus</taxon>
        <taxon>Kozievirus kozie</taxon>
    </lineage>
</organism>
<dbReference type="KEGG" id="vg:80004422"/>
<keyword evidence="1" id="KW-0472">Membrane</keyword>
<reference evidence="2" key="1">
    <citation type="submission" date="2021-09" db="EMBL/GenBank/DDBJ databases">
        <authorList>
            <person name="Colton S."/>
            <person name="McKinney A."/>
            <person name="Ashley L."/>
            <person name="Annie C."/>
            <person name="Elissa F."/>
            <person name="Lindsey D."/>
            <person name="Brady H."/>
            <person name="Batt M.A."/>
            <person name="Denae B."/>
            <person name="Molloy S.D."/>
            <person name="Garlena R.A."/>
            <person name="Russell D.A."/>
            <person name="Jacobs-Sera D."/>
            <person name="Hatfull G.F."/>
        </authorList>
    </citation>
    <scope>NUCLEOTIDE SEQUENCE</scope>
</reference>
<keyword evidence="3" id="KW-1185">Reference proteome</keyword>
<dbReference type="RefSeq" id="YP_010750767.1">
    <property type="nucleotide sequence ID" value="NC_073362.1"/>
</dbReference>
<accession>A0AAE8Y7R1</accession>
<gene>
    <name evidence="2" type="primary">39</name>
    <name evidence="2" type="ORF">SEA_KOZIE_39</name>
</gene>
<sequence length="161" mass="16359">MYSGLPAGAKRVVQATLAGAWALSGLAGVSAVVASPVTIISELGLIGTVVSGALLVLATGVAVVGVVASRYRLEWVASWGAAAALVPYLITVWALAFTDTWTRSTQAFLVTSLVAFYFTRSALCAAHAAKLREAHALGTTAGIPIIEIGDGDDDRGTQSGG</sequence>
<evidence type="ECO:0000313" key="3">
    <source>
        <dbReference type="Proteomes" id="UP000827716"/>
    </source>
</evidence>
<keyword evidence="1" id="KW-1133">Transmembrane helix</keyword>
<name>A0AAE8Y7R1_9CAUD</name>
<feature type="transmembrane region" description="Helical" evidence="1">
    <location>
        <begin position="108"/>
        <end position="129"/>
    </location>
</feature>
<evidence type="ECO:0000256" key="1">
    <source>
        <dbReference type="SAM" id="Phobius"/>
    </source>
</evidence>
<evidence type="ECO:0000313" key="2">
    <source>
        <dbReference type="EMBL" id="UDL16235.1"/>
    </source>
</evidence>
<proteinExistence type="predicted"/>
<keyword evidence="1" id="KW-0812">Transmembrane</keyword>
<dbReference type="EMBL" id="OK040792">
    <property type="protein sequence ID" value="UDL16235.1"/>
    <property type="molecule type" value="Genomic_DNA"/>
</dbReference>
<dbReference type="Proteomes" id="UP000827716">
    <property type="component" value="Segment"/>
</dbReference>
<dbReference type="GeneID" id="80004422"/>
<protein>
    <submittedName>
        <fullName evidence="2">Membrane protein</fullName>
    </submittedName>
</protein>
<feature type="transmembrane region" description="Helical" evidence="1">
    <location>
        <begin position="75"/>
        <end position="96"/>
    </location>
</feature>